<name>A0ABC9GUD5_9POAL</name>
<dbReference type="Pfam" id="PF08224">
    <property type="entry name" value="DUF1719"/>
    <property type="match status" value="1"/>
</dbReference>
<proteinExistence type="predicted"/>
<dbReference type="EMBL" id="CAXIPR030000170">
    <property type="protein sequence ID" value="CAM0145204.1"/>
    <property type="molecule type" value="Genomic_DNA"/>
</dbReference>
<protein>
    <submittedName>
        <fullName evidence="1">Uncharacterized protein</fullName>
    </submittedName>
</protein>
<organism evidence="1 2">
    <name type="scientific">Urochloa decumbens</name>
    <dbReference type="NCBI Taxonomy" id="240449"/>
    <lineage>
        <taxon>Eukaryota</taxon>
        <taxon>Viridiplantae</taxon>
        <taxon>Streptophyta</taxon>
        <taxon>Embryophyta</taxon>
        <taxon>Tracheophyta</taxon>
        <taxon>Spermatophyta</taxon>
        <taxon>Magnoliopsida</taxon>
        <taxon>Liliopsida</taxon>
        <taxon>Poales</taxon>
        <taxon>Poaceae</taxon>
        <taxon>PACMAD clade</taxon>
        <taxon>Panicoideae</taxon>
        <taxon>Panicodae</taxon>
        <taxon>Paniceae</taxon>
        <taxon>Melinidinae</taxon>
        <taxon>Urochloa</taxon>
    </lineage>
</organism>
<dbReference type="PANTHER" id="PTHR33377">
    <property type="entry name" value="OS10G0134700 PROTEIN-RELATED"/>
    <property type="match status" value="1"/>
</dbReference>
<comment type="caution">
    <text evidence="1">The sequence shown here is derived from an EMBL/GenBank/DDBJ whole genome shotgun (WGS) entry which is preliminary data.</text>
</comment>
<sequence length="438" mass="50101">MAEMVCSALVQEGVSRAISSVLGKREEKASQGHIMERLEMAVNDLEFALERSAKLPITDVSLLDRRKVIRCSYVEAAKLLDNHKQQAVQGQEGLMKRKLWMVRSKNPSVSSFVDLSTDAVRRFEWYADCAHKFVRDVESGCSLRHYTFCNPLVRHLLEGKTLCYSSMEKGNLRRYFYIWPMCSKDRGVEANLGCLYEDGTVAEKSFFIMLLIRLSESTDIAGVAIECLRLLTSQFKLETERAVGELSRVIQDVSHSYEFPWVGIQELHVKLSRRCRLEPACCKASRHGLCADNVSSSSELLRIFPEQVIFVYFKCYISALEAGGGVSRGRRSPLEVRVGIKPHYVEVKGDEERGCYAEEILGNNHEVRDVSIQQVAETVRSNAINYFLRQEELTKYQIYCFSKHDGGFFLVDKPSTWRAGVPKTRRRYNTRESTKRRP</sequence>
<gene>
    <name evidence="1" type="ORF">URODEC1_LOCUS118964</name>
</gene>
<dbReference type="SMART" id="SM01157">
    <property type="entry name" value="DUF1719"/>
    <property type="match status" value="1"/>
</dbReference>
<dbReference type="Proteomes" id="UP001497457">
    <property type="component" value="Unassembled WGS sequence"/>
</dbReference>
<dbReference type="AlphaFoldDB" id="A0ABC9GUD5"/>
<accession>A0ABC9GUD5</accession>
<reference evidence="1 2" key="1">
    <citation type="submission" date="2024-10" db="EMBL/GenBank/DDBJ databases">
        <authorList>
            <person name="Ryan C."/>
        </authorList>
    </citation>
    <scope>NUCLEOTIDE SEQUENCE [LARGE SCALE GENOMIC DNA]</scope>
</reference>
<evidence type="ECO:0000313" key="2">
    <source>
        <dbReference type="Proteomes" id="UP001497457"/>
    </source>
</evidence>
<dbReference type="InterPro" id="IPR013181">
    <property type="entry name" value="DUF1719"/>
</dbReference>
<dbReference type="PANTHER" id="PTHR33377:SF4">
    <property type="entry name" value="OS07G0285800 PROTEIN"/>
    <property type="match status" value="1"/>
</dbReference>
<keyword evidence="2" id="KW-1185">Reference proteome</keyword>
<evidence type="ECO:0000313" key="1">
    <source>
        <dbReference type="EMBL" id="CAM0145204.1"/>
    </source>
</evidence>